<evidence type="ECO:0000313" key="1">
    <source>
        <dbReference type="Proteomes" id="UP000694863"/>
    </source>
</evidence>
<gene>
    <name evidence="2" type="primary">CCER2</name>
</gene>
<keyword evidence="1" id="KW-1185">Reference proteome</keyword>
<proteinExistence type="predicted"/>
<dbReference type="RefSeq" id="XP_045148908.1">
    <property type="nucleotide sequence ID" value="XM_045292973.1"/>
</dbReference>
<name>A0AC55DAY4_ECHTE</name>
<evidence type="ECO:0000313" key="2">
    <source>
        <dbReference type="RefSeq" id="XP_045148908.1"/>
    </source>
</evidence>
<protein>
    <submittedName>
        <fullName evidence="2">Coiled-coil domain-containing glutamate-rich protein 2</fullName>
    </submittedName>
</protein>
<reference evidence="2" key="1">
    <citation type="submission" date="2025-08" db="UniProtKB">
        <authorList>
            <consortium name="RefSeq"/>
        </authorList>
    </citation>
    <scope>IDENTIFICATION</scope>
</reference>
<accession>A0AC55DAY4</accession>
<sequence>MPLRGPAVLLLLLAEAAVAAPLAPRPSKEMLTRCVAEVVTDVLTQGQSHRGPCMALHKEMCGAEPQGCVSAEEKGLLGEDFKTGAAGKTRSQEVREKDAEEEEGAERTHESEVQEQAIQEQLHSLLPQAREDEGKGRRGPLEAFGDMWKQRREGGWGSQKRVAEKASDEETAQFEAEEKGLRVRGRGRSLWQGANGGGREGQEESLHPRHRQPQPEAQLEEEQQRGEASEREEHAVEQLKQVREELKKASQLLGEELRREG</sequence>
<dbReference type="Proteomes" id="UP000694863">
    <property type="component" value="Unplaced"/>
</dbReference>
<organism evidence="1 2">
    <name type="scientific">Echinops telfairi</name>
    <name type="common">Lesser hedgehog tenrec</name>
    <dbReference type="NCBI Taxonomy" id="9371"/>
    <lineage>
        <taxon>Eukaryota</taxon>
        <taxon>Metazoa</taxon>
        <taxon>Chordata</taxon>
        <taxon>Craniata</taxon>
        <taxon>Vertebrata</taxon>
        <taxon>Euteleostomi</taxon>
        <taxon>Mammalia</taxon>
        <taxon>Eutheria</taxon>
        <taxon>Afrotheria</taxon>
        <taxon>Tenrecidae</taxon>
        <taxon>Tenrecinae</taxon>
        <taxon>Echinops</taxon>
    </lineage>
</organism>